<dbReference type="OrthoDB" id="1718750at2759"/>
<organism evidence="1 2">
    <name type="scientific">Artemisia annua</name>
    <name type="common">Sweet wormwood</name>
    <dbReference type="NCBI Taxonomy" id="35608"/>
    <lineage>
        <taxon>Eukaryota</taxon>
        <taxon>Viridiplantae</taxon>
        <taxon>Streptophyta</taxon>
        <taxon>Embryophyta</taxon>
        <taxon>Tracheophyta</taxon>
        <taxon>Spermatophyta</taxon>
        <taxon>Magnoliopsida</taxon>
        <taxon>eudicotyledons</taxon>
        <taxon>Gunneridae</taxon>
        <taxon>Pentapetalae</taxon>
        <taxon>asterids</taxon>
        <taxon>campanulids</taxon>
        <taxon>Asterales</taxon>
        <taxon>Asteraceae</taxon>
        <taxon>Asteroideae</taxon>
        <taxon>Anthemideae</taxon>
        <taxon>Artemisiinae</taxon>
        <taxon>Artemisia</taxon>
    </lineage>
</organism>
<name>A0A2U1NEQ2_ARTAN</name>
<gene>
    <name evidence="1" type="ORF">CTI12_AA274780</name>
</gene>
<accession>A0A2U1NEQ2</accession>
<dbReference type="AlphaFoldDB" id="A0A2U1NEQ2"/>
<sequence length="58" mass="6483">MAIIGGHFSSIYCKDQLKPLKRVKVAKDDTKEEWPVEAPIVLKYGGVLIHAGRKQDTC</sequence>
<proteinExistence type="predicted"/>
<dbReference type="Proteomes" id="UP000245207">
    <property type="component" value="Unassembled WGS sequence"/>
</dbReference>
<dbReference type="EMBL" id="PKPP01002979">
    <property type="protein sequence ID" value="PWA72005.1"/>
    <property type="molecule type" value="Genomic_DNA"/>
</dbReference>
<reference evidence="1 2" key="1">
    <citation type="journal article" date="2018" name="Mol. Plant">
        <title>The genome of Artemisia annua provides insight into the evolution of Asteraceae family and artemisinin biosynthesis.</title>
        <authorList>
            <person name="Shen Q."/>
            <person name="Zhang L."/>
            <person name="Liao Z."/>
            <person name="Wang S."/>
            <person name="Yan T."/>
            <person name="Shi P."/>
            <person name="Liu M."/>
            <person name="Fu X."/>
            <person name="Pan Q."/>
            <person name="Wang Y."/>
            <person name="Lv Z."/>
            <person name="Lu X."/>
            <person name="Zhang F."/>
            <person name="Jiang W."/>
            <person name="Ma Y."/>
            <person name="Chen M."/>
            <person name="Hao X."/>
            <person name="Li L."/>
            <person name="Tang Y."/>
            <person name="Lv G."/>
            <person name="Zhou Y."/>
            <person name="Sun X."/>
            <person name="Brodelius P.E."/>
            <person name="Rose J.K.C."/>
            <person name="Tang K."/>
        </authorList>
    </citation>
    <scope>NUCLEOTIDE SEQUENCE [LARGE SCALE GENOMIC DNA]</scope>
    <source>
        <strain evidence="2">cv. Huhao1</strain>
        <tissue evidence="1">Leaf</tissue>
    </source>
</reference>
<keyword evidence="2" id="KW-1185">Reference proteome</keyword>
<evidence type="ECO:0000313" key="1">
    <source>
        <dbReference type="EMBL" id="PWA72005.1"/>
    </source>
</evidence>
<protein>
    <submittedName>
        <fullName evidence="1">Phosphoglycerate mutase-like family protein</fullName>
    </submittedName>
</protein>
<evidence type="ECO:0000313" key="2">
    <source>
        <dbReference type="Proteomes" id="UP000245207"/>
    </source>
</evidence>
<dbReference type="STRING" id="35608.A0A2U1NEQ2"/>
<comment type="caution">
    <text evidence="1">The sequence shown here is derived from an EMBL/GenBank/DDBJ whole genome shotgun (WGS) entry which is preliminary data.</text>
</comment>